<evidence type="ECO:0000313" key="1">
    <source>
        <dbReference type="EMBL" id="KAJ8120621.1"/>
    </source>
</evidence>
<proteinExistence type="predicted"/>
<organism evidence="1 2">
    <name type="scientific">Nemania bipapillata</name>
    <dbReference type="NCBI Taxonomy" id="110536"/>
    <lineage>
        <taxon>Eukaryota</taxon>
        <taxon>Fungi</taxon>
        <taxon>Dikarya</taxon>
        <taxon>Ascomycota</taxon>
        <taxon>Pezizomycotina</taxon>
        <taxon>Sordariomycetes</taxon>
        <taxon>Xylariomycetidae</taxon>
        <taxon>Xylariales</taxon>
        <taxon>Xylariaceae</taxon>
        <taxon>Nemania</taxon>
    </lineage>
</organism>
<dbReference type="Proteomes" id="UP001153334">
    <property type="component" value="Unassembled WGS sequence"/>
</dbReference>
<evidence type="ECO:0000313" key="2">
    <source>
        <dbReference type="Proteomes" id="UP001153334"/>
    </source>
</evidence>
<protein>
    <submittedName>
        <fullName evidence="1">Uncharacterized protein</fullName>
    </submittedName>
</protein>
<gene>
    <name evidence="1" type="ORF">ONZ43_g2716</name>
</gene>
<keyword evidence="2" id="KW-1185">Reference proteome</keyword>
<sequence length="463" mass="51468">MLGRMMVAWVWVALVSVVFAADSTNLTLNDIPQCGTICIGTTVAAQSSCALTDFPCICANEALSKKIESCISTQCPPREALLTARIVKDTCGVPKRNRSLAVWLVSLVNIIFSAFFYFLRLMSRVVLRQKIDASDVFLGISVAFTFPVLWVAFSLAAVGLGQDAWNIPPDNITRIFYLYWWAEIFYQGGLPLTRISFLCFYLKIFPQERIRRVSFVLIGLNAADFIAFVFASIFQCYPIYGAWTAGINIAMDLMVIILPLPVLSNLTISRGRKIHIIVMFSLGFFITIISVIRLKTLVVFANSTNVSYDYVEPGLYSIIEASIGIICACLPAVRALLITVMPSVFHPTVIRSIISSGKGPRTESSRQKFDRLQESNSYDDPTSPSTTKPRWPTHDNEMFTNPNSESNVELMPLEVRRGEVSLESGLHEEADSKLARNTNSSWPLAHEGEDDRRRAAVGSTSLV</sequence>
<comment type="caution">
    <text evidence="1">The sequence shown here is derived from an EMBL/GenBank/DDBJ whole genome shotgun (WGS) entry which is preliminary data.</text>
</comment>
<dbReference type="EMBL" id="JAPESX010000581">
    <property type="protein sequence ID" value="KAJ8120621.1"/>
    <property type="molecule type" value="Genomic_DNA"/>
</dbReference>
<reference evidence="1" key="1">
    <citation type="submission" date="2022-11" db="EMBL/GenBank/DDBJ databases">
        <title>Genome Sequence of Nemania bipapillata.</title>
        <authorList>
            <person name="Buettner E."/>
        </authorList>
    </citation>
    <scope>NUCLEOTIDE SEQUENCE</scope>
    <source>
        <strain evidence="1">CP14</strain>
    </source>
</reference>
<accession>A0ACC2IZH4</accession>
<name>A0ACC2IZH4_9PEZI</name>